<dbReference type="Gene3D" id="1.20.1250.20">
    <property type="entry name" value="MFS general substrate transporter like domains"/>
    <property type="match status" value="1"/>
</dbReference>
<dbReference type="InterPro" id="IPR036259">
    <property type="entry name" value="MFS_trans_sf"/>
</dbReference>
<evidence type="ECO:0000256" key="1">
    <source>
        <dbReference type="ARBA" id="ARBA00004141"/>
    </source>
</evidence>
<feature type="region of interest" description="Disordered" evidence="5">
    <location>
        <begin position="582"/>
        <end position="601"/>
    </location>
</feature>
<feature type="compositionally biased region" description="Pro residues" evidence="5">
    <location>
        <begin position="42"/>
        <end position="53"/>
    </location>
</feature>
<evidence type="ECO:0000256" key="3">
    <source>
        <dbReference type="ARBA" id="ARBA00022989"/>
    </source>
</evidence>
<sequence length="601" mass="64175">MAQPADHLPINEKTHQEKSSEHDAIEVPVTAQSKTENDNADSPPPPSTPSTPPEFNPGWRFYASFTSLCIINLAAALDATSLSVALPIISHTLHSSAISAFWAGTSFLLSSTVFQPVQSSLSALLGRKPILLFTLALFTLGAILGGVARSMTTLLIGRTIQGIGGGGIISLTEILITDLVPLRERGKWFGWQSLTWAVGSVCGPVVGGAFAQHASWRWIFWVNLPFCGLGFLTLPFCLRQNHPPGQLADKLRGFDWLGAVLLTGATTAFLMPVSWGGVMFPWSSPRTLVPLILGIGGLVTFVFYESLIFRRTMPPHSSSSTDSKTTPLIPLPIFSSRTAVVSYLGTLIHGLILWCLLYYLPLYYSAVQSYTPTIVGLAVFPETFTIAPISIIVGIAVSRTGRYRWSIWSGWSITLIGMALLSKYLNVHTSVPGFVFLNLVVGVGLGLLFTSMNLAVQAEVTERYVGAAAGMYVFVRSMGQAVGIAVGGVVFQSQFEIKLRDSSGVGGGLGNATALAKDASALVQVIRAMPRGSEKREGIVEAYAQALEVVWAVMAGLAGAALLMSLLTKGLSLDAAQESEQVLRESGREGVEGGRMVTTPA</sequence>
<evidence type="ECO:0000313" key="9">
    <source>
        <dbReference type="Proteomes" id="UP001161017"/>
    </source>
</evidence>
<gene>
    <name evidence="8" type="ORF">OHK93_003584</name>
</gene>
<name>A0AA43QTN2_9LECA</name>
<feature type="transmembrane region" description="Helical" evidence="6">
    <location>
        <begin position="97"/>
        <end position="117"/>
    </location>
</feature>
<feature type="compositionally biased region" description="Basic and acidic residues" evidence="5">
    <location>
        <begin position="582"/>
        <end position="592"/>
    </location>
</feature>
<dbReference type="Gene3D" id="1.20.1720.10">
    <property type="entry name" value="Multidrug resistance protein D"/>
    <property type="match status" value="1"/>
</dbReference>
<dbReference type="PANTHER" id="PTHR23501:SF59">
    <property type="entry name" value="MAJOR FACILITATOR SUPERFAMILY (MFS) PROFILE DOMAIN-CONTAINING PROTEIN-RELATED"/>
    <property type="match status" value="1"/>
</dbReference>
<keyword evidence="3 6" id="KW-1133">Transmembrane helix</keyword>
<organism evidence="8 9">
    <name type="scientific">Ramalina farinacea</name>
    <dbReference type="NCBI Taxonomy" id="258253"/>
    <lineage>
        <taxon>Eukaryota</taxon>
        <taxon>Fungi</taxon>
        <taxon>Dikarya</taxon>
        <taxon>Ascomycota</taxon>
        <taxon>Pezizomycotina</taxon>
        <taxon>Lecanoromycetes</taxon>
        <taxon>OSLEUM clade</taxon>
        <taxon>Lecanoromycetidae</taxon>
        <taxon>Lecanorales</taxon>
        <taxon>Lecanorineae</taxon>
        <taxon>Ramalinaceae</taxon>
        <taxon>Ramalina</taxon>
    </lineage>
</organism>
<feature type="transmembrane region" description="Helical" evidence="6">
    <location>
        <begin position="549"/>
        <end position="567"/>
    </location>
</feature>
<dbReference type="InterPro" id="IPR011701">
    <property type="entry name" value="MFS"/>
</dbReference>
<dbReference type="EMBL" id="JAPUFD010000018">
    <property type="protein sequence ID" value="MDI1492370.1"/>
    <property type="molecule type" value="Genomic_DNA"/>
</dbReference>
<evidence type="ECO:0000313" key="8">
    <source>
        <dbReference type="EMBL" id="MDI1492370.1"/>
    </source>
</evidence>
<protein>
    <recommendedName>
        <fullName evidence="7">Major facilitator superfamily (MFS) profile domain-containing protein</fullName>
    </recommendedName>
</protein>
<feature type="domain" description="Major facilitator superfamily (MFS) profile" evidence="7">
    <location>
        <begin position="64"/>
        <end position="536"/>
    </location>
</feature>
<feature type="transmembrane region" description="Helical" evidence="6">
    <location>
        <begin position="464"/>
        <end position="491"/>
    </location>
</feature>
<evidence type="ECO:0000256" key="5">
    <source>
        <dbReference type="SAM" id="MobiDB-lite"/>
    </source>
</evidence>
<accession>A0AA43QTN2</accession>
<dbReference type="PROSITE" id="PS50850">
    <property type="entry name" value="MFS"/>
    <property type="match status" value="1"/>
</dbReference>
<feature type="transmembrane region" description="Helical" evidence="6">
    <location>
        <begin position="288"/>
        <end position="309"/>
    </location>
</feature>
<reference evidence="8" key="1">
    <citation type="journal article" date="2023" name="Genome Biol. Evol.">
        <title>First Whole Genome Sequence and Flow Cytometry Genome Size Data for the Lichen-Forming Fungus Ramalina farinacea (Ascomycota).</title>
        <authorList>
            <person name="Llewellyn T."/>
            <person name="Mian S."/>
            <person name="Hill R."/>
            <person name="Leitch I.J."/>
            <person name="Gaya E."/>
        </authorList>
    </citation>
    <scope>NUCLEOTIDE SEQUENCE</scope>
    <source>
        <strain evidence="8">LIQ254RAFAR</strain>
    </source>
</reference>
<feature type="transmembrane region" description="Helical" evidence="6">
    <location>
        <begin position="194"/>
        <end position="212"/>
    </location>
</feature>
<evidence type="ECO:0000256" key="6">
    <source>
        <dbReference type="SAM" id="Phobius"/>
    </source>
</evidence>
<feature type="transmembrane region" description="Helical" evidence="6">
    <location>
        <begin position="340"/>
        <end position="362"/>
    </location>
</feature>
<dbReference type="Pfam" id="PF07690">
    <property type="entry name" value="MFS_1"/>
    <property type="match status" value="2"/>
</dbReference>
<dbReference type="PRINTS" id="PR01036">
    <property type="entry name" value="TCRTETB"/>
</dbReference>
<feature type="transmembrane region" description="Helical" evidence="6">
    <location>
        <begin position="431"/>
        <end position="452"/>
    </location>
</feature>
<comment type="subcellular location">
    <subcellularLocation>
        <location evidence="1">Membrane</location>
        <topology evidence="1">Multi-pass membrane protein</topology>
    </subcellularLocation>
</comment>
<feature type="transmembrane region" description="Helical" evidence="6">
    <location>
        <begin position="129"/>
        <end position="148"/>
    </location>
</feature>
<feature type="transmembrane region" description="Helical" evidence="6">
    <location>
        <begin position="218"/>
        <end position="238"/>
    </location>
</feature>
<feature type="region of interest" description="Disordered" evidence="5">
    <location>
        <begin position="1"/>
        <end position="53"/>
    </location>
</feature>
<feature type="transmembrane region" description="Helical" evidence="6">
    <location>
        <begin position="160"/>
        <end position="182"/>
    </location>
</feature>
<dbReference type="PANTHER" id="PTHR23501">
    <property type="entry name" value="MAJOR FACILITATOR SUPERFAMILY"/>
    <property type="match status" value="1"/>
</dbReference>
<evidence type="ECO:0000259" key="7">
    <source>
        <dbReference type="PROSITE" id="PS50850"/>
    </source>
</evidence>
<keyword evidence="4 6" id="KW-0472">Membrane</keyword>
<feature type="transmembrane region" description="Helical" evidence="6">
    <location>
        <begin position="59"/>
        <end position="77"/>
    </location>
</feature>
<dbReference type="GO" id="GO:0022857">
    <property type="term" value="F:transmembrane transporter activity"/>
    <property type="evidence" value="ECO:0007669"/>
    <property type="project" value="InterPro"/>
</dbReference>
<dbReference type="AlphaFoldDB" id="A0AA43QTN2"/>
<dbReference type="GO" id="GO:0005886">
    <property type="term" value="C:plasma membrane"/>
    <property type="evidence" value="ECO:0007669"/>
    <property type="project" value="TreeGrafter"/>
</dbReference>
<feature type="transmembrane region" description="Helical" evidence="6">
    <location>
        <begin position="259"/>
        <end position="282"/>
    </location>
</feature>
<feature type="transmembrane region" description="Helical" evidence="6">
    <location>
        <begin position="405"/>
        <end position="425"/>
    </location>
</feature>
<keyword evidence="2 6" id="KW-0812">Transmembrane</keyword>
<evidence type="ECO:0000256" key="2">
    <source>
        <dbReference type="ARBA" id="ARBA00022692"/>
    </source>
</evidence>
<feature type="transmembrane region" description="Helical" evidence="6">
    <location>
        <begin position="374"/>
        <end position="398"/>
    </location>
</feature>
<comment type="caution">
    <text evidence="8">The sequence shown here is derived from an EMBL/GenBank/DDBJ whole genome shotgun (WGS) entry which is preliminary data.</text>
</comment>
<feature type="compositionally biased region" description="Basic and acidic residues" evidence="5">
    <location>
        <begin position="9"/>
        <end position="25"/>
    </location>
</feature>
<keyword evidence="9" id="KW-1185">Reference proteome</keyword>
<dbReference type="Proteomes" id="UP001161017">
    <property type="component" value="Unassembled WGS sequence"/>
</dbReference>
<dbReference type="SUPFAM" id="SSF103473">
    <property type="entry name" value="MFS general substrate transporter"/>
    <property type="match status" value="1"/>
</dbReference>
<evidence type="ECO:0000256" key="4">
    <source>
        <dbReference type="ARBA" id="ARBA00023136"/>
    </source>
</evidence>
<proteinExistence type="predicted"/>
<dbReference type="InterPro" id="IPR020846">
    <property type="entry name" value="MFS_dom"/>
</dbReference>